<gene>
    <name evidence="1" type="ordered locus">ROD_45841</name>
</gene>
<dbReference type="KEGG" id="cro:ROD_45841"/>
<evidence type="ECO:0000313" key="2">
    <source>
        <dbReference type="Proteomes" id="UP000001889"/>
    </source>
</evidence>
<evidence type="ECO:0000313" key="1">
    <source>
        <dbReference type="EMBL" id="CBG91279.1"/>
    </source>
</evidence>
<sequence>MKNKLYIIGADAGIHAAEKATLCTATTTCYCHCTPGRKGGIIVPSEQFLNNKLNKEYHN</sequence>
<dbReference type="AlphaFoldDB" id="D2TNE8"/>
<dbReference type="Proteomes" id="UP000001889">
    <property type="component" value="Chromosome"/>
</dbReference>
<name>D2TNE8_CITRI</name>
<dbReference type="EMBL" id="FN543502">
    <property type="protein sequence ID" value="CBG91279.1"/>
    <property type="molecule type" value="Genomic_DNA"/>
</dbReference>
<protein>
    <submittedName>
        <fullName evidence="1">Uncharacterized protein</fullName>
    </submittedName>
</protein>
<proteinExistence type="predicted"/>
<reference evidence="1 2" key="1">
    <citation type="journal article" date="2010" name="J. Bacteriol.">
        <title>The Citrobacter rodentium genome sequence reveals convergent evolution with human pathogenic Escherichia coli.</title>
        <authorList>
            <person name="Petty N.K."/>
            <person name="Bulgin R."/>
            <person name="Crepin V.F."/>
            <person name="Cerdeno-Tarraga A.M."/>
            <person name="Schroeder G.N."/>
            <person name="Quail M.A."/>
            <person name="Lennard N."/>
            <person name="Corton C."/>
            <person name="Barron A."/>
            <person name="Clark L."/>
            <person name="Toribio A.L."/>
            <person name="Parkhill J."/>
            <person name="Dougan G."/>
            <person name="Frankel G."/>
            <person name="Thomson N.R."/>
        </authorList>
    </citation>
    <scope>NUCLEOTIDE SEQUENCE [LARGE SCALE GENOMIC DNA]</scope>
    <source>
        <strain evidence="1 2">ICC168</strain>
    </source>
</reference>
<dbReference type="HOGENOM" id="CLU_2951970_0_0_6"/>
<keyword evidence="2" id="KW-1185">Reference proteome</keyword>
<accession>D2TNE8</accession>
<organism evidence="1 2">
    <name type="scientific">Citrobacter rodentium (strain ICC168)</name>
    <name type="common">Citrobacter freundii biotype 4280</name>
    <dbReference type="NCBI Taxonomy" id="637910"/>
    <lineage>
        <taxon>Bacteria</taxon>
        <taxon>Pseudomonadati</taxon>
        <taxon>Pseudomonadota</taxon>
        <taxon>Gammaproteobacteria</taxon>
        <taxon>Enterobacterales</taxon>
        <taxon>Enterobacteriaceae</taxon>
        <taxon>Citrobacter</taxon>
    </lineage>
</organism>